<dbReference type="Pfam" id="PF00126">
    <property type="entry name" value="HTH_1"/>
    <property type="match status" value="1"/>
</dbReference>
<feature type="domain" description="HTH lysR-type" evidence="5">
    <location>
        <begin position="1"/>
        <end position="58"/>
    </location>
</feature>
<dbReference type="PANTHER" id="PTHR30427">
    <property type="entry name" value="TRANSCRIPTIONAL ACTIVATOR PROTEIN LYSR"/>
    <property type="match status" value="1"/>
</dbReference>
<name>A0ABU2HUN5_9RHOB</name>
<dbReference type="PROSITE" id="PS50931">
    <property type="entry name" value="HTH_LYSR"/>
    <property type="match status" value="1"/>
</dbReference>
<evidence type="ECO:0000313" key="6">
    <source>
        <dbReference type="EMBL" id="MDS9468768.1"/>
    </source>
</evidence>
<dbReference type="Proteomes" id="UP001269144">
    <property type="component" value="Unassembled WGS sequence"/>
</dbReference>
<comment type="caution">
    <text evidence="6">The sequence shown here is derived from an EMBL/GenBank/DDBJ whole genome shotgun (WGS) entry which is preliminary data.</text>
</comment>
<keyword evidence="2" id="KW-0805">Transcription regulation</keyword>
<reference evidence="7" key="1">
    <citation type="submission" date="2023-07" db="EMBL/GenBank/DDBJ databases">
        <title>Paracoccus sp. MBLB3053 whole genome sequence.</title>
        <authorList>
            <person name="Hwang C.Y."/>
            <person name="Cho E.-S."/>
            <person name="Seo M.-J."/>
        </authorList>
    </citation>
    <scope>NUCLEOTIDE SEQUENCE [LARGE SCALE GENOMIC DNA]</scope>
    <source>
        <strain evidence="7">MBLB3053</strain>
    </source>
</reference>
<keyword evidence="4" id="KW-0804">Transcription</keyword>
<dbReference type="SUPFAM" id="SSF53850">
    <property type="entry name" value="Periplasmic binding protein-like II"/>
    <property type="match status" value="1"/>
</dbReference>
<evidence type="ECO:0000256" key="4">
    <source>
        <dbReference type="ARBA" id="ARBA00023163"/>
    </source>
</evidence>
<accession>A0ABU2HUN5</accession>
<dbReference type="PANTHER" id="PTHR30427:SF1">
    <property type="entry name" value="TRANSCRIPTIONAL ACTIVATOR PROTEIN LYSR"/>
    <property type="match status" value="1"/>
</dbReference>
<dbReference type="SUPFAM" id="SSF46785">
    <property type="entry name" value="Winged helix' DNA-binding domain"/>
    <property type="match status" value="1"/>
</dbReference>
<dbReference type="InterPro" id="IPR005119">
    <property type="entry name" value="LysR_subst-bd"/>
</dbReference>
<comment type="similarity">
    <text evidence="1">Belongs to the LysR transcriptional regulatory family.</text>
</comment>
<evidence type="ECO:0000256" key="1">
    <source>
        <dbReference type="ARBA" id="ARBA00009437"/>
    </source>
</evidence>
<evidence type="ECO:0000313" key="7">
    <source>
        <dbReference type="Proteomes" id="UP001269144"/>
    </source>
</evidence>
<dbReference type="PRINTS" id="PR00039">
    <property type="entry name" value="HTHLYSR"/>
</dbReference>
<sequence>MNLIQMNVFREVMRHGSITAAAQALGRTQPAVSLMLKQLEDELGLRLFERRGRRLVPVPEADYLLAEADQILDRMAGLSRTMKVMSAGRSGSLRVAAMPGPSAHLFPRFLSEALKDLPEVEVSIASRSSLQIYEIASLQSIDFGFADLASEPDHNRHYTQMIISGRCFCALPRGHRLAERAEIGIADLNGELLGTLQHGHVLHSALRDAFQQAGVRFRTLIESQAFLPLLPFVANRQCIAIVDPLTVATEREIDAMRDQVVFRPLKAATRYHYAIVSPSHRPLSRLAGNLRDLWRDYLLAVLAKIDACPEVEDGRKPA</sequence>
<dbReference type="InterPro" id="IPR000847">
    <property type="entry name" value="LysR_HTH_N"/>
</dbReference>
<dbReference type="Pfam" id="PF03466">
    <property type="entry name" value="LysR_substrate"/>
    <property type="match status" value="1"/>
</dbReference>
<evidence type="ECO:0000256" key="3">
    <source>
        <dbReference type="ARBA" id="ARBA00023125"/>
    </source>
</evidence>
<gene>
    <name evidence="6" type="ORF">RGQ15_14475</name>
</gene>
<keyword evidence="7" id="KW-1185">Reference proteome</keyword>
<organism evidence="6 7">
    <name type="scientific">Paracoccus aurantius</name>
    <dbReference type="NCBI Taxonomy" id="3073814"/>
    <lineage>
        <taxon>Bacteria</taxon>
        <taxon>Pseudomonadati</taxon>
        <taxon>Pseudomonadota</taxon>
        <taxon>Alphaproteobacteria</taxon>
        <taxon>Rhodobacterales</taxon>
        <taxon>Paracoccaceae</taxon>
        <taxon>Paracoccus</taxon>
    </lineage>
</organism>
<evidence type="ECO:0000256" key="2">
    <source>
        <dbReference type="ARBA" id="ARBA00023015"/>
    </source>
</evidence>
<dbReference type="Gene3D" id="1.10.10.10">
    <property type="entry name" value="Winged helix-like DNA-binding domain superfamily/Winged helix DNA-binding domain"/>
    <property type="match status" value="1"/>
</dbReference>
<keyword evidence="3" id="KW-0238">DNA-binding</keyword>
<dbReference type="EMBL" id="JAVQLW010000002">
    <property type="protein sequence ID" value="MDS9468768.1"/>
    <property type="molecule type" value="Genomic_DNA"/>
</dbReference>
<dbReference type="RefSeq" id="WP_311161169.1">
    <property type="nucleotide sequence ID" value="NZ_JAVQLW010000002.1"/>
</dbReference>
<dbReference type="InterPro" id="IPR036390">
    <property type="entry name" value="WH_DNA-bd_sf"/>
</dbReference>
<dbReference type="Gene3D" id="3.40.190.10">
    <property type="entry name" value="Periplasmic binding protein-like II"/>
    <property type="match status" value="2"/>
</dbReference>
<evidence type="ECO:0000259" key="5">
    <source>
        <dbReference type="PROSITE" id="PS50931"/>
    </source>
</evidence>
<dbReference type="InterPro" id="IPR036388">
    <property type="entry name" value="WH-like_DNA-bd_sf"/>
</dbReference>
<proteinExistence type="inferred from homology"/>
<protein>
    <submittedName>
        <fullName evidence="6">LysR family transcriptional regulator</fullName>
    </submittedName>
</protein>